<dbReference type="CDD" id="cd06222">
    <property type="entry name" value="RNase_H_like"/>
    <property type="match status" value="1"/>
</dbReference>
<proteinExistence type="predicted"/>
<dbReference type="Pfam" id="PF13456">
    <property type="entry name" value="RVT_3"/>
    <property type="match status" value="1"/>
</dbReference>
<dbReference type="SUPFAM" id="SSF53098">
    <property type="entry name" value="Ribonuclease H-like"/>
    <property type="match status" value="1"/>
</dbReference>
<protein>
    <recommendedName>
        <fullName evidence="1">RNase H type-1 domain-containing protein</fullName>
    </recommendedName>
</protein>
<dbReference type="Gene3D" id="3.30.420.10">
    <property type="entry name" value="Ribonuclease H-like superfamily/Ribonuclease H"/>
    <property type="match status" value="1"/>
</dbReference>
<dbReference type="Proteomes" id="UP001154282">
    <property type="component" value="Unassembled WGS sequence"/>
</dbReference>
<dbReference type="PANTHER" id="PTHR47723:SF13">
    <property type="entry name" value="PUTATIVE-RELATED"/>
    <property type="match status" value="1"/>
</dbReference>
<sequence>MLQAFSVNLGGGSITHAELAGIEQGLRLAWEMGIRKLAVQTDSATAISLIQEDPSSHPHRMLVKSIRRSLSLEWEVTIDHVFREGNFVADFLASRGHALPVGLHVVDVPDPILGYWLYYDTIGVQTPRSIIN</sequence>
<evidence type="ECO:0000313" key="3">
    <source>
        <dbReference type="Proteomes" id="UP001154282"/>
    </source>
</evidence>
<dbReference type="EMBL" id="CAMGYJ010000008">
    <property type="protein sequence ID" value="CAI0464204.1"/>
    <property type="molecule type" value="Genomic_DNA"/>
</dbReference>
<dbReference type="InterPro" id="IPR002156">
    <property type="entry name" value="RNaseH_domain"/>
</dbReference>
<organism evidence="2 3">
    <name type="scientific">Linum tenue</name>
    <dbReference type="NCBI Taxonomy" id="586396"/>
    <lineage>
        <taxon>Eukaryota</taxon>
        <taxon>Viridiplantae</taxon>
        <taxon>Streptophyta</taxon>
        <taxon>Embryophyta</taxon>
        <taxon>Tracheophyta</taxon>
        <taxon>Spermatophyta</taxon>
        <taxon>Magnoliopsida</taxon>
        <taxon>eudicotyledons</taxon>
        <taxon>Gunneridae</taxon>
        <taxon>Pentapetalae</taxon>
        <taxon>rosids</taxon>
        <taxon>fabids</taxon>
        <taxon>Malpighiales</taxon>
        <taxon>Linaceae</taxon>
        <taxon>Linum</taxon>
    </lineage>
</organism>
<dbReference type="AlphaFoldDB" id="A0AAV0NZN2"/>
<name>A0AAV0NZN2_9ROSI</name>
<dbReference type="GO" id="GO:0004523">
    <property type="term" value="F:RNA-DNA hybrid ribonuclease activity"/>
    <property type="evidence" value="ECO:0007669"/>
    <property type="project" value="InterPro"/>
</dbReference>
<dbReference type="InterPro" id="IPR053151">
    <property type="entry name" value="RNase_H-like"/>
</dbReference>
<feature type="domain" description="RNase H type-1" evidence="1">
    <location>
        <begin position="11"/>
        <end position="95"/>
    </location>
</feature>
<dbReference type="InterPro" id="IPR012337">
    <property type="entry name" value="RNaseH-like_sf"/>
</dbReference>
<keyword evidence="3" id="KW-1185">Reference proteome</keyword>
<reference evidence="2" key="1">
    <citation type="submission" date="2022-08" db="EMBL/GenBank/DDBJ databases">
        <authorList>
            <person name="Gutierrez-Valencia J."/>
        </authorList>
    </citation>
    <scope>NUCLEOTIDE SEQUENCE</scope>
</reference>
<dbReference type="InterPro" id="IPR036397">
    <property type="entry name" value="RNaseH_sf"/>
</dbReference>
<dbReference type="PANTHER" id="PTHR47723">
    <property type="entry name" value="OS05G0353850 PROTEIN"/>
    <property type="match status" value="1"/>
</dbReference>
<evidence type="ECO:0000313" key="2">
    <source>
        <dbReference type="EMBL" id="CAI0464204.1"/>
    </source>
</evidence>
<evidence type="ECO:0000259" key="1">
    <source>
        <dbReference type="Pfam" id="PF13456"/>
    </source>
</evidence>
<dbReference type="InterPro" id="IPR044730">
    <property type="entry name" value="RNase_H-like_dom_plant"/>
</dbReference>
<accession>A0AAV0NZN2</accession>
<dbReference type="GO" id="GO:0003676">
    <property type="term" value="F:nucleic acid binding"/>
    <property type="evidence" value="ECO:0007669"/>
    <property type="project" value="InterPro"/>
</dbReference>
<gene>
    <name evidence="2" type="ORF">LITE_LOCUS36086</name>
</gene>
<comment type="caution">
    <text evidence="2">The sequence shown here is derived from an EMBL/GenBank/DDBJ whole genome shotgun (WGS) entry which is preliminary data.</text>
</comment>